<protein>
    <submittedName>
        <fullName evidence="1">Uncharacterized protein</fullName>
    </submittedName>
</protein>
<dbReference type="PANTHER" id="PTHR33130:SF40">
    <property type="entry name" value="CHROMOGRANIN (DUF1639)"/>
    <property type="match status" value="1"/>
</dbReference>
<accession>A0ABD3C6X9</accession>
<evidence type="ECO:0000313" key="1">
    <source>
        <dbReference type="EMBL" id="KAL3625074.1"/>
    </source>
</evidence>
<dbReference type="Proteomes" id="UP001632038">
    <property type="component" value="Unassembled WGS sequence"/>
</dbReference>
<keyword evidence="2" id="KW-1185">Reference proteome</keyword>
<comment type="caution">
    <text evidence="1">The sequence shown here is derived from an EMBL/GenBank/DDBJ whole genome shotgun (WGS) entry which is preliminary data.</text>
</comment>
<gene>
    <name evidence="1" type="ORF">CASFOL_031742</name>
</gene>
<name>A0ABD3C6X9_9LAMI</name>
<reference evidence="2" key="1">
    <citation type="journal article" date="2024" name="IScience">
        <title>Strigolactones Initiate the Formation of Haustorium-like Structures in Castilleja.</title>
        <authorList>
            <person name="Buerger M."/>
            <person name="Peterson D."/>
            <person name="Chory J."/>
        </authorList>
    </citation>
    <scope>NUCLEOTIDE SEQUENCE [LARGE SCALE GENOMIC DNA]</scope>
</reference>
<dbReference type="AlphaFoldDB" id="A0ABD3C6X9"/>
<dbReference type="PANTHER" id="PTHR33130">
    <property type="entry name" value="PUTATIVE (DUF1639)-RELATED"/>
    <property type="match status" value="1"/>
</dbReference>
<proteinExistence type="predicted"/>
<organism evidence="1 2">
    <name type="scientific">Castilleja foliolosa</name>
    <dbReference type="NCBI Taxonomy" id="1961234"/>
    <lineage>
        <taxon>Eukaryota</taxon>
        <taxon>Viridiplantae</taxon>
        <taxon>Streptophyta</taxon>
        <taxon>Embryophyta</taxon>
        <taxon>Tracheophyta</taxon>
        <taxon>Spermatophyta</taxon>
        <taxon>Magnoliopsida</taxon>
        <taxon>eudicotyledons</taxon>
        <taxon>Gunneridae</taxon>
        <taxon>Pentapetalae</taxon>
        <taxon>asterids</taxon>
        <taxon>lamiids</taxon>
        <taxon>Lamiales</taxon>
        <taxon>Orobanchaceae</taxon>
        <taxon>Pedicularideae</taxon>
        <taxon>Castillejinae</taxon>
        <taxon>Castilleja</taxon>
    </lineage>
</organism>
<evidence type="ECO:0000313" key="2">
    <source>
        <dbReference type="Proteomes" id="UP001632038"/>
    </source>
</evidence>
<sequence>MIKDTHGQLSKHRDFLPAPPCTTASKSWRSSKTAFLVSKSPISWCESKESFALLASLASASATIDNWLNRWFLTSQRLRGGGAERKGKRRVWISLSKEEFGEDIYAFNGGKPARRPKKWPRNVQKRLEISEIFDVDMEVGESKWFVYCNGNLVKPSLKLD</sequence>
<dbReference type="InterPro" id="IPR012438">
    <property type="entry name" value="DUF1639"/>
</dbReference>
<dbReference type="EMBL" id="JAVIJP010000053">
    <property type="protein sequence ID" value="KAL3625074.1"/>
    <property type="molecule type" value="Genomic_DNA"/>
</dbReference>
<dbReference type="Pfam" id="PF07797">
    <property type="entry name" value="DUF1639"/>
    <property type="match status" value="1"/>
</dbReference>